<dbReference type="InterPro" id="IPR036736">
    <property type="entry name" value="ACP-like_sf"/>
</dbReference>
<dbReference type="SUPFAM" id="SSF53474">
    <property type="entry name" value="alpha/beta-Hydrolases"/>
    <property type="match status" value="1"/>
</dbReference>
<dbReference type="PROSITE" id="PS00012">
    <property type="entry name" value="PHOSPHOPANTETHEINE"/>
    <property type="match status" value="1"/>
</dbReference>
<feature type="region of interest" description="N-terminal hotdog fold" evidence="5">
    <location>
        <begin position="1281"/>
        <end position="1419"/>
    </location>
</feature>
<gene>
    <name evidence="10" type="ORF">CSOJ01_04262</name>
</gene>
<evidence type="ECO:0000256" key="1">
    <source>
        <dbReference type="ARBA" id="ARBA00022450"/>
    </source>
</evidence>
<dbReference type="Gene3D" id="3.40.50.1820">
    <property type="entry name" value="alpha/beta hydrolase"/>
    <property type="match status" value="1"/>
</dbReference>
<dbReference type="Pfam" id="PF00550">
    <property type="entry name" value="PP-binding"/>
    <property type="match status" value="1"/>
</dbReference>
<keyword evidence="2" id="KW-0597">Phosphoprotein</keyword>
<dbReference type="SUPFAM" id="SSF55048">
    <property type="entry name" value="Probable ACP-binding domain of malonyl-CoA ACP transacylase"/>
    <property type="match status" value="1"/>
</dbReference>
<dbReference type="InterPro" id="IPR016036">
    <property type="entry name" value="Malonyl_transacylase_ACP-bd"/>
</dbReference>
<dbReference type="CDD" id="cd00833">
    <property type="entry name" value="PKS"/>
    <property type="match status" value="1"/>
</dbReference>
<sequence length="2100" mass="227822">MSTSHRTILYFGDQTDSWVDGIDYIMKQALATPWLRSFMSDMARKVKEETRVMEPAITESLGDFTSLFELAERYRDTTDEAGLANAILIYTMRAAMLLQCIKRDPQLLNKSDEGPEWLGISGGLMSLSPLAVATDFDSLYKACLEVAGLLCRVCRFCYIRSRATEDRAGTWGWAVLGISKEDLGTALEQFQTNMGIPATKRAQVGVTGDRWASIIGPPSVLEQFLGECPSVKDLPKNKLNIRSLQHAIPVTREDLDYITGNSDLAQRTLVEQHRIWGTDDPHATYDSFAAVLRAAVSQSVAKPLDIVEVFTALNKHLASSKEIDIHIIGTSSHTPSLAAALKALGRTVRVHHEIGAEREAEATNSSGRIAIVGMAGKGPGSDNLGEFWDVLMNGKDLAREIPPDRFDLDEFVSAEHNHNGVRCSTAARFGCFMDKPGNFDARFFRISPREAIFMDPGHRQFLMRSYEALEMAGYSDGRTRHVDPHRVGVFYGQSNDDWHAMAHYTKGCDAYTLQGAQRAFGSGRLAFQMKWEGPTYSLDSACASTSSSIHLACISLMSHDIDMAVSGAANIVAYPHSWTSLSKSSMLSNTGNCKPFRDDADGYCRADFVGSVVLKRLDDAIAHNDNILAVIGGSGRNHSGNSTSITTSDAAAQERLYRRVVRNSGVRPDEISYVEMHGTGTQIGDPAEIGAVSNVFKGRRAAPLMIGSIKGNIGHSEAAAGVSSLLKCIMMLNKGIVPPQAGMPQPLNSKFASLEQSGIVIPSQPTDFSAQDRGPRRILLNNFDAAGGNACLLLEEFRRDNPPTDHGERVPWPSFVTVTSARTQASHQAMKKKLLGWLRGNPDVRIQDVAYTTTARRTHHPIRSTYVASTIQELISKLERDVDAVEAVPKLRGTASKPVVFVFTGQGSHYAGMGSELYRTSRIFREKVDDCVRICSNNGFPAFLDLITDSDADLSTKEPAQTQLAVLTLEIALAALWRTEAGVEPSMVMGHSLGEYAALHVAGVLSLTDVLYLVGHRARLLSELCEPGSCAMLSVATSAETAQQYLDARRDAYCCISCSNSPRGTVIGGLADDVEQLKTDMAEFRPKVLPVPFAFHSFQMDSILEQFVTLARGVTYSSPKVPVASTLLANIVDGSGTFNAAYMGRQTRQQVQFSSTISNVKEKLGDAVWLEIGPSQVCGSFVRATLDPAPSPASIMSTLEQGVSPWVSFAGCFAKLYGQGVDIDWLRLYEPYAGDVRLMTLPTYAWDMQDFWITYTEKNAKGTQEVATPQAKPALISTCAQQVVEEKTTADGAEVTLRALVADPALDALIQGHRIRGMGICPGSAFCDAALTAAKHVFRSTGRLGKTQNPALTIRALALQRPLRRPEEGEEELLTTATVQGSSGSTASISFSSSKYGLGGCTVILSEEEGIRTLWDKTSFFISSRMGEIIRGAKEGRGHRVQPGIFYALFASTVEYDPAFKCLKEAFVSEEFQEAAAEIVLGSDPAGTSFTASPYRGESLVHLAGFVLNANPSRPRATETTFMMDNLESLEMPDPAALIPGKTYTTFARVSRRDEDSATCDVWVFDSISQKLVMQCSGLRFHEVSNSVLDRLLGKTKSLRKASVDVSASTKVQVPAAVEPQDALHVQHQWVAPKTTRRVPVSHSQEPASLRVFQVILESIARETGTDISQLTDDIAVADVGVDSIMAIEITAAVKKQAGEDLQVSFLLEYPTIGELRQAFGGVSMDVETDDSSSDGFASSASEDEDTGTSTPASCHTPETTSNDVFDHKDTQKATTVSSGTIEEISPSTTLAPMAEAPKQKPASPPPKARAILLHGRPGPGKTTMFMIADGTGTIATYIHLPPFNTDTPVFGIDSPFLRCPDQLTSEVGIVGAAKLIVDAIIESRPDGPLYVGGFSGGGMLGYEVSRQLADLGRTVDGLMIIDICSPRTKTETDLVKVQPETGWKMFQTIAAQDTFWSSTANSAPMQHLLGVFNAVATYHPEPMTAEQRPRKTVVIWAEKGLVSRCRDKPDLMRMLTDGGFPAEAYPGFMQDPALGALAWGFPDKIGSEGALGPNGWDKYVGEAMCLSVDADHLDMPMPGHAHLMRRAIEQALSHFREAS</sequence>
<evidence type="ECO:0000259" key="8">
    <source>
        <dbReference type="PROSITE" id="PS52004"/>
    </source>
</evidence>
<organism evidence="10 11">
    <name type="scientific">Colletotrichum sojae</name>
    <dbReference type="NCBI Taxonomy" id="2175907"/>
    <lineage>
        <taxon>Eukaryota</taxon>
        <taxon>Fungi</taxon>
        <taxon>Dikarya</taxon>
        <taxon>Ascomycota</taxon>
        <taxon>Pezizomycotina</taxon>
        <taxon>Sordariomycetes</taxon>
        <taxon>Hypocreomycetidae</taxon>
        <taxon>Glomerellales</taxon>
        <taxon>Glomerellaceae</taxon>
        <taxon>Colletotrichum</taxon>
        <taxon>Colletotrichum orchidearum species complex</taxon>
    </lineage>
</organism>
<dbReference type="PANTHER" id="PTHR43775">
    <property type="entry name" value="FATTY ACID SYNTHASE"/>
    <property type="match status" value="1"/>
</dbReference>
<evidence type="ECO:0000259" key="9">
    <source>
        <dbReference type="PROSITE" id="PS52019"/>
    </source>
</evidence>
<dbReference type="Gene3D" id="1.10.1200.10">
    <property type="entry name" value="ACP-like"/>
    <property type="match status" value="1"/>
</dbReference>
<dbReference type="InterPro" id="IPR001227">
    <property type="entry name" value="Ac_transferase_dom_sf"/>
</dbReference>
<dbReference type="SUPFAM" id="SSF47336">
    <property type="entry name" value="ACP-like"/>
    <property type="match status" value="1"/>
</dbReference>
<evidence type="ECO:0000256" key="2">
    <source>
        <dbReference type="ARBA" id="ARBA00022553"/>
    </source>
</evidence>
<dbReference type="InterPro" id="IPR001031">
    <property type="entry name" value="Thioesterase"/>
</dbReference>
<dbReference type="SUPFAM" id="SSF53901">
    <property type="entry name" value="Thiolase-like"/>
    <property type="match status" value="1"/>
</dbReference>
<dbReference type="InterPro" id="IPR050091">
    <property type="entry name" value="PKS_NRPS_Biosynth_Enz"/>
</dbReference>
<dbReference type="InterPro" id="IPR014030">
    <property type="entry name" value="Ketoacyl_synth_N"/>
</dbReference>
<dbReference type="InterPro" id="IPR042104">
    <property type="entry name" value="PKS_dehydratase_sf"/>
</dbReference>
<feature type="domain" description="PKS/mFAS DH" evidence="9">
    <location>
        <begin position="1281"/>
        <end position="1590"/>
    </location>
</feature>
<dbReference type="SMART" id="SM00823">
    <property type="entry name" value="PKS_PP"/>
    <property type="match status" value="1"/>
</dbReference>
<dbReference type="SMART" id="SM01294">
    <property type="entry name" value="PKS_PP_betabranch"/>
    <property type="match status" value="1"/>
</dbReference>
<dbReference type="Gene3D" id="3.10.129.110">
    <property type="entry name" value="Polyketide synthase dehydratase"/>
    <property type="match status" value="1"/>
</dbReference>
<protein>
    <submittedName>
        <fullName evidence="10">Beta-ketoacyl synthase domain-containing protein</fullName>
    </submittedName>
</protein>
<dbReference type="Gene3D" id="3.30.70.3290">
    <property type="match status" value="1"/>
</dbReference>
<dbReference type="PROSITE" id="PS52004">
    <property type="entry name" value="KS3_2"/>
    <property type="match status" value="1"/>
</dbReference>
<dbReference type="Pfam" id="PF21089">
    <property type="entry name" value="PKS_DH_N"/>
    <property type="match status" value="1"/>
</dbReference>
<dbReference type="InterPro" id="IPR009081">
    <property type="entry name" value="PP-bd_ACP"/>
</dbReference>
<dbReference type="Pfam" id="PF00975">
    <property type="entry name" value="Thioesterase"/>
    <property type="match status" value="1"/>
</dbReference>
<feature type="domain" description="Ketosynthase family 3 (KS3)" evidence="8">
    <location>
        <begin position="366"/>
        <end position="796"/>
    </location>
</feature>
<dbReference type="InterPro" id="IPR006162">
    <property type="entry name" value="Ppantetheine_attach_site"/>
</dbReference>
<dbReference type="InterPro" id="IPR032088">
    <property type="entry name" value="SAT"/>
</dbReference>
<dbReference type="SUPFAM" id="SSF52151">
    <property type="entry name" value="FabD/lysophospholipase-like"/>
    <property type="match status" value="1"/>
</dbReference>
<dbReference type="InterPro" id="IPR020806">
    <property type="entry name" value="PKS_PP-bd"/>
</dbReference>
<dbReference type="InterPro" id="IPR049900">
    <property type="entry name" value="PKS_mFAS_DH"/>
</dbReference>
<dbReference type="PROSITE" id="PS52019">
    <property type="entry name" value="PKS_MFAS_DH"/>
    <property type="match status" value="1"/>
</dbReference>
<dbReference type="InterPro" id="IPR029058">
    <property type="entry name" value="AB_hydrolase_fold"/>
</dbReference>
<dbReference type="InterPro" id="IPR020841">
    <property type="entry name" value="PKS_Beta-ketoAc_synthase_dom"/>
</dbReference>
<dbReference type="GO" id="GO:0004315">
    <property type="term" value="F:3-oxoacyl-[acyl-carrier-protein] synthase activity"/>
    <property type="evidence" value="ECO:0007669"/>
    <property type="project" value="InterPro"/>
</dbReference>
<evidence type="ECO:0000256" key="5">
    <source>
        <dbReference type="PROSITE-ProRule" id="PRU01363"/>
    </source>
</evidence>
<dbReference type="NCBIfam" id="TIGR04532">
    <property type="entry name" value="PT_fungal_PKS"/>
    <property type="match status" value="1"/>
</dbReference>
<dbReference type="Gene3D" id="3.40.47.10">
    <property type="match status" value="1"/>
</dbReference>
<dbReference type="Pfam" id="PF00698">
    <property type="entry name" value="Acyl_transf_1"/>
    <property type="match status" value="1"/>
</dbReference>
<evidence type="ECO:0000313" key="11">
    <source>
        <dbReference type="Proteomes" id="UP000652219"/>
    </source>
</evidence>
<dbReference type="Pfam" id="PF00109">
    <property type="entry name" value="ketoacyl-synt"/>
    <property type="match status" value="1"/>
</dbReference>
<dbReference type="InterPro" id="IPR016039">
    <property type="entry name" value="Thiolase-like"/>
</dbReference>
<dbReference type="InterPro" id="IPR014043">
    <property type="entry name" value="Acyl_transferase_dom"/>
</dbReference>
<evidence type="ECO:0000256" key="3">
    <source>
        <dbReference type="ARBA" id="ARBA00022679"/>
    </source>
</evidence>
<name>A0A8H6JIU0_9PEZI</name>
<dbReference type="EMBL" id="WIGN01000047">
    <property type="protein sequence ID" value="KAF6814029.1"/>
    <property type="molecule type" value="Genomic_DNA"/>
</dbReference>
<dbReference type="SMART" id="SM00827">
    <property type="entry name" value="PKS_AT"/>
    <property type="match status" value="1"/>
</dbReference>
<keyword evidence="1" id="KW-0596">Phosphopantetheine</keyword>
<dbReference type="InterPro" id="IPR030918">
    <property type="entry name" value="PT_fungal_PKS"/>
</dbReference>
<accession>A0A8H6JIU0</accession>
<dbReference type="InterPro" id="IPR049552">
    <property type="entry name" value="PKS_DH_N"/>
</dbReference>
<keyword evidence="11" id="KW-1185">Reference proteome</keyword>
<dbReference type="GO" id="GO:0031177">
    <property type="term" value="F:phosphopantetheine binding"/>
    <property type="evidence" value="ECO:0007669"/>
    <property type="project" value="InterPro"/>
</dbReference>
<dbReference type="GO" id="GO:0044550">
    <property type="term" value="P:secondary metabolite biosynthetic process"/>
    <property type="evidence" value="ECO:0007669"/>
    <property type="project" value="TreeGrafter"/>
</dbReference>
<comment type="caution">
    <text evidence="5">Lacks conserved residue(s) required for the propagation of feature annotation.</text>
</comment>
<feature type="region of interest" description="C-terminal hotdog fold" evidence="5">
    <location>
        <begin position="1437"/>
        <end position="1590"/>
    </location>
</feature>
<evidence type="ECO:0000313" key="10">
    <source>
        <dbReference type="EMBL" id="KAF6814029.1"/>
    </source>
</evidence>
<dbReference type="GO" id="GO:0004312">
    <property type="term" value="F:fatty acid synthase activity"/>
    <property type="evidence" value="ECO:0007669"/>
    <property type="project" value="TreeGrafter"/>
</dbReference>
<feature type="compositionally biased region" description="Polar residues" evidence="6">
    <location>
        <begin position="1748"/>
        <end position="1764"/>
    </location>
</feature>
<keyword evidence="3" id="KW-0808">Transferase</keyword>
<dbReference type="Pfam" id="PF16073">
    <property type="entry name" value="SAT"/>
    <property type="match status" value="1"/>
</dbReference>
<dbReference type="PANTHER" id="PTHR43775:SF37">
    <property type="entry name" value="SI:DKEY-61P9.11"/>
    <property type="match status" value="1"/>
</dbReference>
<dbReference type="PROSITE" id="PS00606">
    <property type="entry name" value="KS3_1"/>
    <property type="match status" value="1"/>
</dbReference>
<dbReference type="InterPro" id="IPR014031">
    <property type="entry name" value="Ketoacyl_synth_C"/>
</dbReference>
<proteinExistence type="predicted"/>
<dbReference type="Pfam" id="PF14765">
    <property type="entry name" value="PS-DH"/>
    <property type="match status" value="1"/>
</dbReference>
<dbReference type="GO" id="GO:0006633">
    <property type="term" value="P:fatty acid biosynthetic process"/>
    <property type="evidence" value="ECO:0007669"/>
    <property type="project" value="InterPro"/>
</dbReference>
<dbReference type="Pfam" id="PF22621">
    <property type="entry name" value="CurL-like_PKS_C"/>
    <property type="match status" value="1"/>
</dbReference>
<feature type="domain" description="Carrier" evidence="7">
    <location>
        <begin position="1647"/>
        <end position="1724"/>
    </location>
</feature>
<dbReference type="Gene3D" id="3.40.366.10">
    <property type="entry name" value="Malonyl-Coenzyme A Acyl Carrier Protein, domain 2"/>
    <property type="match status" value="1"/>
</dbReference>
<keyword evidence="4" id="KW-0511">Multifunctional enzyme</keyword>
<dbReference type="InterPro" id="IPR016035">
    <property type="entry name" value="Acyl_Trfase/lysoPLipase"/>
</dbReference>
<comment type="caution">
    <text evidence="10">The sequence shown here is derived from an EMBL/GenBank/DDBJ whole genome shotgun (WGS) entry which is preliminary data.</text>
</comment>
<reference evidence="10 11" key="1">
    <citation type="journal article" date="2020" name="Phytopathology">
        <title>Genome Sequence Resources of Colletotrichum truncatum, C. plurivorum, C. musicola, and C. sojae: Four Species Pathogenic to Soybean (Glycine max).</title>
        <authorList>
            <person name="Rogerio F."/>
            <person name="Boufleur T.R."/>
            <person name="Ciampi-Guillardi M."/>
            <person name="Sukno S.A."/>
            <person name="Thon M.R."/>
            <person name="Massola Junior N.S."/>
            <person name="Baroncelli R."/>
        </authorList>
    </citation>
    <scope>NUCLEOTIDE SEQUENCE [LARGE SCALE GENOMIC DNA]</scope>
    <source>
        <strain evidence="10 11">LFN0009</strain>
    </source>
</reference>
<evidence type="ECO:0000259" key="7">
    <source>
        <dbReference type="PROSITE" id="PS50075"/>
    </source>
</evidence>
<evidence type="ECO:0000256" key="4">
    <source>
        <dbReference type="ARBA" id="ARBA00023268"/>
    </source>
</evidence>
<dbReference type="InterPro" id="IPR049551">
    <property type="entry name" value="PKS_DH_C"/>
</dbReference>
<evidence type="ECO:0000256" key="6">
    <source>
        <dbReference type="SAM" id="MobiDB-lite"/>
    </source>
</evidence>
<feature type="region of interest" description="Disordered" evidence="6">
    <location>
        <begin position="1725"/>
        <end position="1810"/>
    </location>
</feature>
<dbReference type="Pfam" id="PF02801">
    <property type="entry name" value="Ketoacyl-synt_C"/>
    <property type="match status" value="1"/>
</dbReference>
<dbReference type="PROSITE" id="PS50075">
    <property type="entry name" value="CARRIER"/>
    <property type="match status" value="1"/>
</dbReference>
<dbReference type="SMART" id="SM00825">
    <property type="entry name" value="PKS_KS"/>
    <property type="match status" value="1"/>
</dbReference>
<dbReference type="Proteomes" id="UP000652219">
    <property type="component" value="Unassembled WGS sequence"/>
</dbReference>
<feature type="compositionally biased region" description="Polar residues" evidence="6">
    <location>
        <begin position="1773"/>
        <end position="1791"/>
    </location>
</feature>
<dbReference type="InterPro" id="IPR018201">
    <property type="entry name" value="Ketoacyl_synth_AS"/>
</dbReference>